<reference evidence="2 3" key="1">
    <citation type="submission" date="2017-06" db="EMBL/GenBank/DDBJ databases">
        <title>Whole Genome Sequences of Colwellia marinimaniae MTCD1.</title>
        <authorList>
            <person name="Kusumoto H."/>
            <person name="Inoue M."/>
            <person name="Tanikawa K."/>
            <person name="Maeji H."/>
            <person name="Cameron J.H."/>
            <person name="Bartlett D.H."/>
        </authorList>
    </citation>
    <scope>NUCLEOTIDE SEQUENCE [LARGE SCALE GENOMIC DNA]</scope>
    <source>
        <strain evidence="2 3">MTCD1</strain>
    </source>
</reference>
<evidence type="ECO:0000313" key="3">
    <source>
        <dbReference type="Proteomes" id="UP000197068"/>
    </source>
</evidence>
<feature type="transmembrane region" description="Helical" evidence="1">
    <location>
        <begin position="88"/>
        <end position="108"/>
    </location>
</feature>
<dbReference type="Proteomes" id="UP000197068">
    <property type="component" value="Unassembled WGS sequence"/>
</dbReference>
<gene>
    <name evidence="2" type="ORF">MTCD1_03609</name>
</gene>
<protein>
    <submittedName>
        <fullName evidence="2">Uncharacterized protein</fullName>
    </submittedName>
</protein>
<keyword evidence="1" id="KW-1133">Transmembrane helix</keyword>
<evidence type="ECO:0000256" key="1">
    <source>
        <dbReference type="SAM" id="Phobius"/>
    </source>
</evidence>
<keyword evidence="1" id="KW-0472">Membrane</keyword>
<feature type="transmembrane region" description="Helical" evidence="1">
    <location>
        <begin position="120"/>
        <end position="145"/>
    </location>
</feature>
<proteinExistence type="predicted"/>
<organism evidence="2 3">
    <name type="scientific">Colwellia marinimaniae</name>
    <dbReference type="NCBI Taxonomy" id="1513592"/>
    <lineage>
        <taxon>Bacteria</taxon>
        <taxon>Pseudomonadati</taxon>
        <taxon>Pseudomonadota</taxon>
        <taxon>Gammaproteobacteria</taxon>
        <taxon>Alteromonadales</taxon>
        <taxon>Colwelliaceae</taxon>
        <taxon>Colwellia</taxon>
    </lineage>
</organism>
<dbReference type="EMBL" id="BDQM01000062">
    <property type="protein sequence ID" value="GAW97954.1"/>
    <property type="molecule type" value="Genomic_DNA"/>
</dbReference>
<comment type="caution">
    <text evidence="2">The sequence shown here is derived from an EMBL/GenBank/DDBJ whole genome shotgun (WGS) entry which is preliminary data.</text>
</comment>
<name>A0ABQ0N010_9GAMM</name>
<keyword evidence="1" id="KW-0812">Transmembrane</keyword>
<feature type="transmembrane region" description="Helical" evidence="1">
    <location>
        <begin position="7"/>
        <end position="29"/>
    </location>
</feature>
<feature type="transmembrane region" description="Helical" evidence="1">
    <location>
        <begin position="41"/>
        <end position="59"/>
    </location>
</feature>
<sequence>MSIKIKILFIIIVLLVIIVSLLLGGKIAFKEQMVIYDGLRNTSAIIFAVMGAWIALLYPQKLSQAFGKKPYKEKSDDIDQINRLFRPMIYSTSILSIVIGMAFIVPLAKQVEYLIQFKEIFRALSFAVIAFLTMLQFWSLVLTLVPGDSIKDDLDEDKERQKMLARMRPGKK</sequence>
<dbReference type="RefSeq" id="WP_057180809.1">
    <property type="nucleotide sequence ID" value="NZ_BDQM01000062.1"/>
</dbReference>
<accession>A0ABQ0N010</accession>
<evidence type="ECO:0000313" key="2">
    <source>
        <dbReference type="EMBL" id="GAW97954.1"/>
    </source>
</evidence>
<keyword evidence="3" id="KW-1185">Reference proteome</keyword>